<dbReference type="InterPro" id="IPR036388">
    <property type="entry name" value="WH-like_DNA-bd_sf"/>
</dbReference>
<keyword evidence="4" id="KW-1185">Reference proteome</keyword>
<evidence type="ECO:0000313" key="4">
    <source>
        <dbReference type="Proteomes" id="UP000274920"/>
    </source>
</evidence>
<dbReference type="SUPFAM" id="SSF53448">
    <property type="entry name" value="Nucleotide-diphospho-sugar transferases"/>
    <property type="match status" value="1"/>
</dbReference>
<dbReference type="Gene3D" id="1.10.10.10">
    <property type="entry name" value="Winged helix-like DNA-binding domain superfamily/Winged helix DNA-binding domain"/>
    <property type="match status" value="1"/>
</dbReference>
<dbReference type="GO" id="GO:0016779">
    <property type="term" value="F:nucleotidyltransferase activity"/>
    <property type="evidence" value="ECO:0007669"/>
    <property type="project" value="UniProtKB-ARBA"/>
</dbReference>
<proteinExistence type="predicted"/>
<dbReference type="InterPro" id="IPR029044">
    <property type="entry name" value="Nucleotide-diphossugar_trans"/>
</dbReference>
<comment type="caution">
    <text evidence="3">The sequence shown here is derived from an EMBL/GenBank/DDBJ whole genome shotgun (WGS) entry which is preliminary data.</text>
</comment>
<dbReference type="SUPFAM" id="SSF46785">
    <property type="entry name" value="Winged helix' DNA-binding domain"/>
    <property type="match status" value="1"/>
</dbReference>
<dbReference type="Pfam" id="PF12804">
    <property type="entry name" value="NTP_transf_3"/>
    <property type="match status" value="1"/>
</dbReference>
<feature type="domain" description="HTH lysR-type" evidence="1">
    <location>
        <begin position="274"/>
        <end position="328"/>
    </location>
</feature>
<dbReference type="PANTHER" id="PTHR30432">
    <property type="entry name" value="TRANSCRIPTIONAL REGULATOR MODE"/>
    <property type="match status" value="1"/>
</dbReference>
<dbReference type="AlphaFoldDB" id="A0A3R8JKZ6"/>
<organism evidence="3 4">
    <name type="scientific">Schaedlerella arabinosiphila</name>
    <dbReference type="NCBI Taxonomy" id="2044587"/>
    <lineage>
        <taxon>Bacteria</taxon>
        <taxon>Bacillati</taxon>
        <taxon>Bacillota</taxon>
        <taxon>Clostridia</taxon>
        <taxon>Lachnospirales</taxon>
        <taxon>Lachnospiraceae</taxon>
        <taxon>Schaedlerella</taxon>
    </lineage>
</organism>
<reference evidence="3" key="1">
    <citation type="submission" date="2018-10" db="EMBL/GenBank/DDBJ databases">
        <title>Schaedlerella arabinophila gen. nov. sp. nov., isolated from the mouse intestinal tract and comparative analysis with the genome of the closely related altered Schaedler flora strain ASF502.</title>
        <authorList>
            <person name="Miyake S."/>
            <person name="Soh M."/>
            <person name="Seedorf H."/>
        </authorList>
    </citation>
    <scope>NUCLEOTIDE SEQUENCE [LARGE SCALE GENOMIC DNA]</scope>
    <source>
        <strain evidence="3">DSM 106076</strain>
    </source>
</reference>
<dbReference type="EMBL" id="RHJS01000002">
    <property type="protein sequence ID" value="RRK30913.1"/>
    <property type="molecule type" value="Genomic_DNA"/>
</dbReference>
<dbReference type="PANTHER" id="PTHR30432:SF1">
    <property type="entry name" value="DNA-BINDING TRANSCRIPTIONAL DUAL REGULATOR MODE"/>
    <property type="match status" value="1"/>
</dbReference>
<evidence type="ECO:0000313" key="3">
    <source>
        <dbReference type="EMBL" id="RRK30913.1"/>
    </source>
</evidence>
<dbReference type="Proteomes" id="UP000274920">
    <property type="component" value="Unassembled WGS sequence"/>
</dbReference>
<dbReference type="Gene3D" id="3.90.550.10">
    <property type="entry name" value="Spore Coat Polysaccharide Biosynthesis Protein SpsA, Chain A"/>
    <property type="match status" value="1"/>
</dbReference>
<feature type="domain" description="MobA-like NTP transferase" evidence="2">
    <location>
        <begin position="58"/>
        <end position="207"/>
    </location>
</feature>
<dbReference type="Pfam" id="PF00126">
    <property type="entry name" value="HTH_1"/>
    <property type="match status" value="1"/>
</dbReference>
<sequence length="359" mass="40410">MAHLLAGTRRCGCPGPVACSRRKKHGFTPSRRHRCRIFRVFRRRTSLQRVMPEHSAALIAAAGKPAEPGFFDPTQKIGELSILERVITTFQKAGIHEIVIVTGFAAKKIERHLSRSRVICLRNDSWKNSDLFASAKIGFSYLQDHCEQLLFTPVNVPLFSVDTVTQLLAAEHSACVPVFCGKEGYPLLLKRPVLKEITEYSGSEGLFGALALAGGIASIEVGDQGILLNLQNSKLSPETLAPYLRQPVMPLLSLALIREKIFFDEETCLLLNLISRTHSVRLACQQMNLSYSQGWRLLNRLEHHLGSPVIERHQGGKDGGWSTLTEYGFIFLERYMLMHRQLDLVMREKFEELFSDVLL</sequence>
<gene>
    <name evidence="3" type="ORF">EBB54_05625</name>
</gene>
<dbReference type="InterPro" id="IPR051815">
    <property type="entry name" value="Molybdate_resp_trans_reg"/>
</dbReference>
<dbReference type="InterPro" id="IPR025877">
    <property type="entry name" value="MobA-like_NTP_Trfase"/>
</dbReference>
<evidence type="ECO:0000259" key="1">
    <source>
        <dbReference type="Pfam" id="PF00126"/>
    </source>
</evidence>
<protein>
    <submittedName>
        <fullName evidence="3">LysR family transcriptional regulator</fullName>
    </submittedName>
</protein>
<name>A0A3R8JKZ6_9FIRM</name>
<dbReference type="InterPro" id="IPR036390">
    <property type="entry name" value="WH_DNA-bd_sf"/>
</dbReference>
<evidence type="ECO:0000259" key="2">
    <source>
        <dbReference type="Pfam" id="PF12804"/>
    </source>
</evidence>
<accession>A0A3R8JKZ6</accession>
<dbReference type="InterPro" id="IPR000847">
    <property type="entry name" value="LysR_HTH_N"/>
</dbReference>
<dbReference type="GO" id="GO:0003700">
    <property type="term" value="F:DNA-binding transcription factor activity"/>
    <property type="evidence" value="ECO:0007669"/>
    <property type="project" value="InterPro"/>
</dbReference>